<dbReference type="AlphaFoldDB" id="A0AAW1Q8F8"/>
<dbReference type="InterPro" id="IPR011990">
    <property type="entry name" value="TPR-like_helical_dom_sf"/>
</dbReference>
<dbReference type="Proteomes" id="UP001489004">
    <property type="component" value="Unassembled WGS sequence"/>
</dbReference>
<feature type="compositionally biased region" description="Pro residues" evidence="1">
    <location>
        <begin position="471"/>
        <end position="480"/>
    </location>
</feature>
<evidence type="ECO:0000313" key="2">
    <source>
        <dbReference type="EMBL" id="KAK9817318.1"/>
    </source>
</evidence>
<protein>
    <submittedName>
        <fullName evidence="2">Uncharacterized protein</fullName>
    </submittedName>
</protein>
<reference evidence="2 3" key="1">
    <citation type="journal article" date="2024" name="Nat. Commun.">
        <title>Phylogenomics reveals the evolutionary origins of lichenization in chlorophyte algae.</title>
        <authorList>
            <person name="Puginier C."/>
            <person name="Libourel C."/>
            <person name="Otte J."/>
            <person name="Skaloud P."/>
            <person name="Haon M."/>
            <person name="Grisel S."/>
            <person name="Petersen M."/>
            <person name="Berrin J.G."/>
            <person name="Delaux P.M."/>
            <person name="Dal Grande F."/>
            <person name="Keller J."/>
        </authorList>
    </citation>
    <scope>NUCLEOTIDE SEQUENCE [LARGE SCALE GENOMIC DNA]</scope>
    <source>
        <strain evidence="2 3">SAG 2043</strain>
    </source>
</reference>
<comment type="caution">
    <text evidence="2">The sequence shown here is derived from an EMBL/GenBank/DDBJ whole genome shotgun (WGS) entry which is preliminary data.</text>
</comment>
<accession>A0AAW1Q8F8</accession>
<dbReference type="SUPFAM" id="SSF48452">
    <property type="entry name" value="TPR-like"/>
    <property type="match status" value="1"/>
</dbReference>
<organism evidence="2 3">
    <name type="scientific">[Myrmecia] bisecta</name>
    <dbReference type="NCBI Taxonomy" id="41462"/>
    <lineage>
        <taxon>Eukaryota</taxon>
        <taxon>Viridiplantae</taxon>
        <taxon>Chlorophyta</taxon>
        <taxon>core chlorophytes</taxon>
        <taxon>Trebouxiophyceae</taxon>
        <taxon>Trebouxiales</taxon>
        <taxon>Trebouxiaceae</taxon>
        <taxon>Myrmecia</taxon>
    </lineage>
</organism>
<feature type="region of interest" description="Disordered" evidence="1">
    <location>
        <begin position="116"/>
        <end position="156"/>
    </location>
</feature>
<evidence type="ECO:0000313" key="3">
    <source>
        <dbReference type="Proteomes" id="UP001489004"/>
    </source>
</evidence>
<name>A0AAW1Q8F8_9CHLO</name>
<dbReference type="Gene3D" id="1.25.40.10">
    <property type="entry name" value="Tetratricopeptide repeat domain"/>
    <property type="match status" value="1"/>
</dbReference>
<proteinExistence type="predicted"/>
<evidence type="ECO:0000256" key="1">
    <source>
        <dbReference type="SAM" id="MobiDB-lite"/>
    </source>
</evidence>
<keyword evidence="3" id="KW-1185">Reference proteome</keyword>
<sequence length="480" mass="51399">MSAFRDLVLGQGCAAGDAGPSSSTANPIAALFSDLIGHSHKLEEAGSSHLRIPEAGFTVADKARISSRAGVLTRQLFPDASSEFLSEQVSTFVLALDTAVQDSSFADDAKFHEFGAPRTGATYPPWTQPQNWAARRGATRQQQQQPGPSAFANQAQPDSWAAEFHAAHGATPPYHQAASAPHPADAWVQQFDQSLQLQDAPANTQAQAQSWAEAFTTTVSWVAQFNEALSDRPVNASQAELAAIGAAMRLTPASDNPIETGRPADAVQCLARWAAAYQRGSDARLAQTAGEVEECLKALLAQSSPGAEAHKMLGLFFLAQRRYDEARACLASAVLRLAPEDPLLLMQLGRAAQGCGRPFEADPLLKQAVEAGNKQLPRAYRACAAAWKLLGQQLAAEGKFWQALGSYIHALSVLASQRKLRLEDSLWDTISLLLVANGHMNSPLAALAEQRNLQGLTQEYRRQHTASVHHSPPPAVAQPA</sequence>
<feature type="region of interest" description="Disordered" evidence="1">
    <location>
        <begin position="461"/>
        <end position="480"/>
    </location>
</feature>
<dbReference type="InterPro" id="IPR019734">
    <property type="entry name" value="TPR_rpt"/>
</dbReference>
<gene>
    <name evidence="2" type="ORF">WJX72_012562</name>
</gene>
<dbReference type="SMART" id="SM00028">
    <property type="entry name" value="TPR"/>
    <property type="match status" value="2"/>
</dbReference>
<dbReference type="EMBL" id="JALJOR010000005">
    <property type="protein sequence ID" value="KAK9817318.1"/>
    <property type="molecule type" value="Genomic_DNA"/>
</dbReference>